<dbReference type="EMBL" id="MT141573">
    <property type="protein sequence ID" value="QJA67559.1"/>
    <property type="molecule type" value="Genomic_DNA"/>
</dbReference>
<accession>A0A6M3KP03</accession>
<sequence length="295" mass="33601">MRGLMIVKADHEMMERAITAGINTLIVPFYTVPGRPWDGYMDTWEENVATCAIFKDRARILACPVMLPHWCILPPEQQFIYKGVKLPGHFCPTNQEAYEAVIGPFRDLVTKGIVHEVILDVEHYSGPPKFFSEKIPCETEFCRQLGWEGQWKHRKIMMAADTFITGQLAIDSKWSVQCLTRKRVLAEGTYPKTGMIMRLQLKGTKVWNSIDTIVPGAFIEVFRSTDDFIKYLGYLQSSCPYSGYWIYSQMALTRNAALSDSAQADHAKGFGSYDNRRIDERDPGFFTKLTSLNGV</sequence>
<evidence type="ECO:0000313" key="1">
    <source>
        <dbReference type="EMBL" id="QJA67559.1"/>
    </source>
</evidence>
<evidence type="ECO:0000313" key="2">
    <source>
        <dbReference type="EMBL" id="QJA83361.1"/>
    </source>
</evidence>
<proteinExistence type="predicted"/>
<dbReference type="EMBL" id="MT142509">
    <property type="protein sequence ID" value="QJA83361.1"/>
    <property type="molecule type" value="Genomic_DNA"/>
</dbReference>
<protein>
    <submittedName>
        <fullName evidence="2">Uncharacterized protein</fullName>
    </submittedName>
</protein>
<dbReference type="AlphaFoldDB" id="A0A6M3KP03"/>
<gene>
    <name evidence="2" type="ORF">MM415A00290_0013</name>
    <name evidence="1" type="ORF">MM415B00199_0014</name>
</gene>
<organism evidence="2">
    <name type="scientific">viral metagenome</name>
    <dbReference type="NCBI Taxonomy" id="1070528"/>
    <lineage>
        <taxon>unclassified sequences</taxon>
        <taxon>metagenomes</taxon>
        <taxon>organismal metagenomes</taxon>
    </lineage>
</organism>
<reference evidence="2" key="1">
    <citation type="submission" date="2020-03" db="EMBL/GenBank/DDBJ databases">
        <title>The deep terrestrial virosphere.</title>
        <authorList>
            <person name="Holmfeldt K."/>
            <person name="Nilsson E."/>
            <person name="Simone D."/>
            <person name="Lopez-Fernandez M."/>
            <person name="Wu X."/>
            <person name="de Brujin I."/>
            <person name="Lundin D."/>
            <person name="Andersson A."/>
            <person name="Bertilsson S."/>
            <person name="Dopson M."/>
        </authorList>
    </citation>
    <scope>NUCLEOTIDE SEQUENCE</scope>
    <source>
        <strain evidence="2">MM415A00290</strain>
        <strain evidence="1">MM415B00199</strain>
    </source>
</reference>
<name>A0A6M3KP03_9ZZZZ</name>